<accession>A0ABQ4XI34</accession>
<dbReference type="PANTHER" id="PTHR48258">
    <property type="entry name" value="DUF4218 DOMAIN-CONTAINING PROTEIN-RELATED"/>
    <property type="match status" value="1"/>
</dbReference>
<gene>
    <name evidence="5" type="ORF">Tco_0679074</name>
</gene>
<feature type="compositionally biased region" description="Basic and acidic residues" evidence="1">
    <location>
        <begin position="943"/>
        <end position="953"/>
    </location>
</feature>
<feature type="compositionally biased region" description="Acidic residues" evidence="1">
    <location>
        <begin position="890"/>
        <end position="902"/>
    </location>
</feature>
<evidence type="ECO:0008006" key="7">
    <source>
        <dbReference type="Google" id="ProtNLM"/>
    </source>
</evidence>
<name>A0ABQ4XI34_9ASTR</name>
<evidence type="ECO:0000313" key="5">
    <source>
        <dbReference type="EMBL" id="GJS64510.1"/>
    </source>
</evidence>
<dbReference type="EMBL" id="BQNB010009510">
    <property type="protein sequence ID" value="GJS64510.1"/>
    <property type="molecule type" value="Genomic_DNA"/>
</dbReference>
<feature type="compositionally biased region" description="Polar residues" evidence="1">
    <location>
        <begin position="8"/>
        <end position="18"/>
    </location>
</feature>
<comment type="caution">
    <text evidence="5">The sequence shown here is derived from an EMBL/GenBank/DDBJ whole genome shotgun (WGS) entry which is preliminary data.</text>
</comment>
<dbReference type="SUPFAM" id="SSF53098">
    <property type="entry name" value="Ribonuclease H-like"/>
    <property type="match status" value="1"/>
</dbReference>
<dbReference type="InterPro" id="IPR012337">
    <property type="entry name" value="RNaseH-like_sf"/>
</dbReference>
<evidence type="ECO:0000259" key="4">
    <source>
        <dbReference type="Pfam" id="PF14372"/>
    </source>
</evidence>
<protein>
    <recommendedName>
        <fullName evidence="7">Transposase</fullName>
    </recommendedName>
</protein>
<evidence type="ECO:0000259" key="3">
    <source>
        <dbReference type="Pfam" id="PF13960"/>
    </source>
</evidence>
<dbReference type="Pfam" id="PF05699">
    <property type="entry name" value="Dimer_Tnp_hAT"/>
    <property type="match status" value="1"/>
</dbReference>
<feature type="compositionally biased region" description="Acidic residues" evidence="1">
    <location>
        <begin position="989"/>
        <end position="1005"/>
    </location>
</feature>
<dbReference type="Pfam" id="PF14372">
    <property type="entry name" value="hAT-like_RNase-H"/>
    <property type="match status" value="1"/>
</dbReference>
<keyword evidence="6" id="KW-1185">Reference proteome</keyword>
<feature type="compositionally biased region" description="Basic and acidic residues" evidence="1">
    <location>
        <begin position="913"/>
        <end position="927"/>
    </location>
</feature>
<sequence>MSPGNVARDSSGTKTRSAFTEVAETTVDRRERAEGENEPSLPQKTNHSKSGLGLPSIVALVMVIDKSWTLLERHENHFIPLLRNLSMIASRYKNNGFHYGERIFLHPQRILVRTSNEPTQAKRNEFEELYAIANEELYPGCDYVTRLDFMAKFTNFKVKGKLIDSIFNEMLEFFQHVFPTTKGYKLPPSYYAIKKTFKTIGLGYESIHACVNDYFLFWGDNNKDVHFCPCTEPGKMQHPIDGKAWKNFDTKYPNFAKEPRNIRLGLAAAGFNQFATLVCLQYCGSGDIETSILPPWLCMKESSFMLTLLIPGPKSPGKDIDVYLRPLIDDLNVEWARLQGMPYMRSLEFNGEIEDGDPPRKFDRDQIQAQLARLPTRVKGKHPRHVGVKIKRNVRVELNWTKQSIFYELEYWSFLTLKHNLDIMHIEKNVLEAILNTLLMNGESKGTRQGKTRLEKRNRKKFCQFIKGVKLPDGFGSCFKHKVTDNDTNITGLKSHDCHIMMQRLLPYGLQNYLPDKIAKPIIELCSLFKQICSTTLMEDDMLKAQIKVVDILCDLELIYPPALFDIMIHLVIHLPLEALEGGPIRPRWMFPFERYMKKLKGYVRNKAKPEGSIAEGYVAEEALTFSSHYFRDVTTKFNRLDRNVDPPPPTCQFQVFRSVCKSIGLRSVIRFDAQELKKVKWYVLHNSPEIDTYRSQFKSKFPNKDMKEEFLDWFGSQIRQRHVDNDLVLARNERRTTQNSGICSPGGKDGEMYYGRKVKHLVLRNNMTQILKKDETFKDDLYILATQVKQCFYLEDMARRQPHWKVVEHVNHKKFSDGGVIVVEEDPDVIHFDNSSDLPLSTSLNDLDNATLHIDGQSTEVDAPPDIIDLDEDDDIIDDEDALPHDLADSDDEDLVNVDDDDGVDVMSADVARGHDGDSGGDDRPLTHHTPTGCEGCFANRGGDEEGWRQRNLTDDEINRLARSDSKYSDMFSQFESGGASGSGGCKDDEESADDQEDEDEDGDGDKRKLILDCKTRWNSTYYMLSTAIIFKDAFSMYELRDPSYLHCPTSDDWEKIECICEILEAFDSCTNIISGSDYPTLNRFFGEVQYIKQLLDKRSMDSCNFVVKMVEEMKLKFDKYWGECNMLMCIACILDPRCKFDMLRFYFKENFDEKVIEKIEEVKELLRKICKESSLDVKQESSGSDSNTNVIRDIHEAISFNILEWWKSRETVHILSKLAALMLAIPVTTVASEVTCSAGGRVIDTYRASLKPKTVQALTCGGDWVRQLHGVKKKNKKCYSDDPLVVPLEGLQVDDKLHFVEEPVEIMDREVKQLRRSRVPIVKVRWNSRRGPEFTWEREDQFRKKYPHLFTKTAPSSSAV</sequence>
<dbReference type="Pfam" id="PF13960">
    <property type="entry name" value="DUF4218"/>
    <property type="match status" value="1"/>
</dbReference>
<dbReference type="InterPro" id="IPR025525">
    <property type="entry name" value="hAT-like_transposase_RNase-H"/>
</dbReference>
<reference evidence="5" key="2">
    <citation type="submission" date="2022-01" db="EMBL/GenBank/DDBJ databases">
        <authorList>
            <person name="Yamashiro T."/>
            <person name="Shiraishi A."/>
            <person name="Satake H."/>
            <person name="Nakayama K."/>
        </authorList>
    </citation>
    <scope>NUCLEOTIDE SEQUENCE</scope>
</reference>
<dbReference type="Pfam" id="PF02992">
    <property type="entry name" value="Transposase_21"/>
    <property type="match status" value="1"/>
</dbReference>
<evidence type="ECO:0000313" key="6">
    <source>
        <dbReference type="Proteomes" id="UP001151760"/>
    </source>
</evidence>
<reference evidence="5" key="1">
    <citation type="journal article" date="2022" name="Int. J. Mol. Sci.">
        <title>Draft Genome of Tanacetum Coccineum: Genomic Comparison of Closely Related Tanacetum-Family Plants.</title>
        <authorList>
            <person name="Yamashiro T."/>
            <person name="Shiraishi A."/>
            <person name="Nakayama K."/>
            <person name="Satake H."/>
        </authorList>
    </citation>
    <scope>NUCLEOTIDE SEQUENCE</scope>
</reference>
<feature type="domain" description="HAT C-terminal dimerisation" evidence="2">
    <location>
        <begin position="1200"/>
        <end position="1266"/>
    </location>
</feature>
<dbReference type="InterPro" id="IPR025452">
    <property type="entry name" value="DUF4218"/>
</dbReference>
<evidence type="ECO:0000259" key="2">
    <source>
        <dbReference type="Pfam" id="PF05699"/>
    </source>
</evidence>
<dbReference type="PANTHER" id="PTHR48258:SF14">
    <property type="entry name" value="OS02G0583300 PROTEIN"/>
    <property type="match status" value="1"/>
</dbReference>
<dbReference type="InterPro" id="IPR004242">
    <property type="entry name" value="Transposase_21"/>
</dbReference>
<evidence type="ECO:0000256" key="1">
    <source>
        <dbReference type="SAM" id="MobiDB-lite"/>
    </source>
</evidence>
<feature type="region of interest" description="Disordered" evidence="1">
    <location>
        <begin position="973"/>
        <end position="1007"/>
    </location>
</feature>
<feature type="compositionally biased region" description="Basic and acidic residues" evidence="1">
    <location>
        <begin position="26"/>
        <end position="35"/>
    </location>
</feature>
<feature type="region of interest" description="Disordered" evidence="1">
    <location>
        <begin position="883"/>
        <end position="902"/>
    </location>
</feature>
<feature type="domain" description="hAT-like transposase RNase-H fold" evidence="4">
    <location>
        <begin position="1076"/>
        <end position="1174"/>
    </location>
</feature>
<feature type="domain" description="DUF4218" evidence="3">
    <location>
        <begin position="532"/>
        <end position="644"/>
    </location>
</feature>
<proteinExistence type="predicted"/>
<dbReference type="InterPro" id="IPR008906">
    <property type="entry name" value="HATC_C_dom"/>
</dbReference>
<organism evidence="5 6">
    <name type="scientific">Tanacetum coccineum</name>
    <dbReference type="NCBI Taxonomy" id="301880"/>
    <lineage>
        <taxon>Eukaryota</taxon>
        <taxon>Viridiplantae</taxon>
        <taxon>Streptophyta</taxon>
        <taxon>Embryophyta</taxon>
        <taxon>Tracheophyta</taxon>
        <taxon>Spermatophyta</taxon>
        <taxon>Magnoliopsida</taxon>
        <taxon>eudicotyledons</taxon>
        <taxon>Gunneridae</taxon>
        <taxon>Pentapetalae</taxon>
        <taxon>asterids</taxon>
        <taxon>campanulids</taxon>
        <taxon>Asterales</taxon>
        <taxon>Asteraceae</taxon>
        <taxon>Asteroideae</taxon>
        <taxon>Anthemideae</taxon>
        <taxon>Anthemidinae</taxon>
        <taxon>Tanacetum</taxon>
    </lineage>
</organism>
<dbReference type="Proteomes" id="UP001151760">
    <property type="component" value="Unassembled WGS sequence"/>
</dbReference>
<feature type="region of interest" description="Disordered" evidence="1">
    <location>
        <begin position="1"/>
        <end position="48"/>
    </location>
</feature>
<feature type="region of interest" description="Disordered" evidence="1">
    <location>
        <begin position="911"/>
        <end position="953"/>
    </location>
</feature>